<dbReference type="InterPro" id="IPR036397">
    <property type="entry name" value="RNaseH_sf"/>
</dbReference>
<keyword evidence="2" id="KW-1185">Reference proteome</keyword>
<dbReference type="GO" id="GO:0003676">
    <property type="term" value="F:nucleic acid binding"/>
    <property type="evidence" value="ECO:0007669"/>
    <property type="project" value="InterPro"/>
</dbReference>
<evidence type="ECO:0008006" key="3">
    <source>
        <dbReference type="Google" id="ProtNLM"/>
    </source>
</evidence>
<evidence type="ECO:0000313" key="2">
    <source>
        <dbReference type="Proteomes" id="UP000765509"/>
    </source>
</evidence>
<dbReference type="SUPFAM" id="SSF53098">
    <property type="entry name" value="Ribonuclease H-like"/>
    <property type="match status" value="1"/>
</dbReference>
<protein>
    <recommendedName>
        <fullName evidence="3">Integrase catalytic domain-containing protein</fullName>
    </recommendedName>
</protein>
<organism evidence="1 2">
    <name type="scientific">Austropuccinia psidii MF-1</name>
    <dbReference type="NCBI Taxonomy" id="1389203"/>
    <lineage>
        <taxon>Eukaryota</taxon>
        <taxon>Fungi</taxon>
        <taxon>Dikarya</taxon>
        <taxon>Basidiomycota</taxon>
        <taxon>Pucciniomycotina</taxon>
        <taxon>Pucciniomycetes</taxon>
        <taxon>Pucciniales</taxon>
        <taxon>Sphaerophragmiaceae</taxon>
        <taxon>Austropuccinia</taxon>
    </lineage>
</organism>
<proteinExistence type="predicted"/>
<sequence>MDWVTGLPPGGDKSYNSWLVIVDTFSKTPIFLPFHNDTATDTALLICNIVILWTEIFTNTISDRYPKFTAALWKIFTNVLGLGYPSLQLTTHKLMV</sequence>
<dbReference type="InterPro" id="IPR012337">
    <property type="entry name" value="RNaseH-like_sf"/>
</dbReference>
<dbReference type="Proteomes" id="UP000765509">
    <property type="component" value="Unassembled WGS sequence"/>
</dbReference>
<gene>
    <name evidence="1" type="ORF">O181_083397</name>
</gene>
<name>A0A9Q3FS97_9BASI</name>
<evidence type="ECO:0000313" key="1">
    <source>
        <dbReference type="EMBL" id="MBW0543682.1"/>
    </source>
</evidence>
<reference evidence="1" key="1">
    <citation type="submission" date="2021-03" db="EMBL/GenBank/DDBJ databases">
        <title>Draft genome sequence of rust myrtle Austropuccinia psidii MF-1, a brazilian biotype.</title>
        <authorList>
            <person name="Quecine M.C."/>
            <person name="Pachon D.M.R."/>
            <person name="Bonatelli M.L."/>
            <person name="Correr F.H."/>
            <person name="Franceschini L.M."/>
            <person name="Leite T.F."/>
            <person name="Margarido G.R.A."/>
            <person name="Almeida C.A."/>
            <person name="Ferrarezi J.A."/>
            <person name="Labate C.A."/>
        </authorList>
    </citation>
    <scope>NUCLEOTIDE SEQUENCE</scope>
    <source>
        <strain evidence="1">MF-1</strain>
    </source>
</reference>
<accession>A0A9Q3FS97</accession>
<dbReference type="AlphaFoldDB" id="A0A9Q3FS97"/>
<dbReference type="Gene3D" id="3.30.420.10">
    <property type="entry name" value="Ribonuclease H-like superfamily/Ribonuclease H"/>
    <property type="match status" value="1"/>
</dbReference>
<comment type="caution">
    <text evidence="1">The sequence shown here is derived from an EMBL/GenBank/DDBJ whole genome shotgun (WGS) entry which is preliminary data.</text>
</comment>
<dbReference type="EMBL" id="AVOT02048442">
    <property type="protein sequence ID" value="MBW0543682.1"/>
    <property type="molecule type" value="Genomic_DNA"/>
</dbReference>